<accession>A0ABU0NJI5</accession>
<dbReference type="InterPro" id="IPR013517">
    <property type="entry name" value="FG-GAP"/>
</dbReference>
<feature type="chain" id="PRO_5047218307" evidence="2">
    <location>
        <begin position="29"/>
        <end position="1022"/>
    </location>
</feature>
<dbReference type="Gene3D" id="2.130.10.130">
    <property type="entry name" value="Integrin alpha, N-terminal"/>
    <property type="match status" value="1"/>
</dbReference>
<dbReference type="InterPro" id="IPR028994">
    <property type="entry name" value="Integrin_alpha_N"/>
</dbReference>
<feature type="signal peptide" evidence="2">
    <location>
        <begin position="1"/>
        <end position="28"/>
    </location>
</feature>
<keyword evidence="1 2" id="KW-0732">Signal</keyword>
<evidence type="ECO:0000313" key="4">
    <source>
        <dbReference type="Proteomes" id="UP001230654"/>
    </source>
</evidence>
<organism evidence="3 4">
    <name type="scientific">Streptomyces rishiriensis</name>
    <dbReference type="NCBI Taxonomy" id="68264"/>
    <lineage>
        <taxon>Bacteria</taxon>
        <taxon>Bacillati</taxon>
        <taxon>Actinomycetota</taxon>
        <taxon>Actinomycetes</taxon>
        <taxon>Kitasatosporales</taxon>
        <taxon>Streptomycetaceae</taxon>
        <taxon>Streptomyces</taxon>
    </lineage>
</organism>
<dbReference type="SUPFAM" id="SSF69318">
    <property type="entry name" value="Integrin alpha N-terminal domain"/>
    <property type="match status" value="1"/>
</dbReference>
<evidence type="ECO:0000256" key="2">
    <source>
        <dbReference type="SAM" id="SignalP"/>
    </source>
</evidence>
<dbReference type="PANTHER" id="PTHR44103:SF1">
    <property type="entry name" value="PROPROTEIN CONVERTASE P"/>
    <property type="match status" value="1"/>
</dbReference>
<dbReference type="PANTHER" id="PTHR44103">
    <property type="entry name" value="PROPROTEIN CONVERTASE P"/>
    <property type="match status" value="1"/>
</dbReference>
<dbReference type="EMBL" id="JAUSWV010000002">
    <property type="protein sequence ID" value="MDQ0578772.1"/>
    <property type="molecule type" value="Genomic_DNA"/>
</dbReference>
<dbReference type="Proteomes" id="UP001230654">
    <property type="component" value="Unassembled WGS sequence"/>
</dbReference>
<dbReference type="RefSeq" id="WP_307161351.1">
    <property type="nucleotide sequence ID" value="NZ_JAUSWV010000002.1"/>
</dbReference>
<gene>
    <name evidence="3" type="ORF">QF030_000950</name>
</gene>
<dbReference type="Gene3D" id="2.40.128.340">
    <property type="match status" value="1"/>
</dbReference>
<comment type="caution">
    <text evidence="3">The sequence shown here is derived from an EMBL/GenBank/DDBJ whole genome shotgun (WGS) entry which is preliminary data.</text>
</comment>
<evidence type="ECO:0000313" key="3">
    <source>
        <dbReference type="EMBL" id="MDQ0578772.1"/>
    </source>
</evidence>
<reference evidence="3 4" key="1">
    <citation type="submission" date="2023-07" db="EMBL/GenBank/DDBJ databases">
        <title>Comparative genomics of wheat-associated soil bacteria to identify genetic determinants of phenazine resistance.</title>
        <authorList>
            <person name="Mouncey N."/>
        </authorList>
    </citation>
    <scope>NUCLEOTIDE SEQUENCE [LARGE SCALE GENOMIC DNA]</scope>
    <source>
        <strain evidence="3 4">B2I6</strain>
    </source>
</reference>
<dbReference type="Gene3D" id="2.60.40.4070">
    <property type="match status" value="1"/>
</dbReference>
<name>A0ABU0NJI5_STRRH</name>
<sequence>MARRTSARLVVAALAVLTAITGPLPVAASAAADGSTDTPLSGEKVFQSDRYLPRRDVIQSAGPSGYLHAQEGRSGLLWTAYGTGTTTELGTLSQAAIPGYLGSSSDIVTEVVSRTAKVVLRDMATGTTTDVAITHGSYWATYGAHVLTQARDADGNRVLWLFGGDARADGSLVDGWPTGITANFTVLGGDDATAVISYALDGTRHLALVDLAAAKVTADVTVAATPTTVALSADRLVWYAYGATAHVLDRADLSAPDTTVALPGTEGTPQLGIAGRWLVVARSVPSLPGNLVDKSGEPLSAVPLAGGDAVTLLRHASTSLTPTPDGGLLAVGGADSGHWSVHKVTDTGAGSPALTEVTPVPPVAARIDRLSLQNGTLATDERDSSFLNAFYTRPISADGTPGTPTWRTWKHEQAGPYATGDGRAVEFVADVNPDVGSSVASIDRSDTAGAFYLPSVAGSVLDITGRYAVVNGSSPARQYVGDLGVYTDLRPIVTRSVTAASVWGTELWTPGATAGTVTGKDLKTGKAISTVSTGAPCIPQELQAVGRWIYWSCGTTATAGVFDRTAKKNIPVPSGEALLGDGYLVRHDTSAGALLLTAFADGTAATRKIGDLAAGGADLRGVTWTVDKFGGPAAYVDAANRIHLVPSGAATQPLGAIESDATDNAAESSAATAPWWQWRGLLSKPAASWTATLTSKATGRVVRTFTGGEVDGTLTARWNLRDTEGALVPNGTYTFKLTAPPADGSGVPLTVSRTVTLSTGATVLHDYTSSGSRAPDGIGDVLTLSTSGVISYRPGNGAGGLNAAISATGWPSTVTLVPFGDLNGDRRGDILVRFATGELRVYRTARGQALTPSTPHISLGTGWNQYNVLTSPGDITGDGLADLIARKSSTGEVFLYKGTSAGKLSARVRIAANWSAYKKIVGVGDFTGDGRGDLLVQDKRNTLWRYAGNGTGGFTAPVKVAIGWGASYNAVAGVGDVTGDGKADVIARDTSGNVWRYTGNGKGSFGVRVKIATGWGAFKSIL</sequence>
<protein>
    <submittedName>
        <fullName evidence="3">Uncharacterized protein</fullName>
    </submittedName>
</protein>
<evidence type="ECO:0000256" key="1">
    <source>
        <dbReference type="ARBA" id="ARBA00022729"/>
    </source>
</evidence>
<proteinExistence type="predicted"/>
<keyword evidence="4" id="KW-1185">Reference proteome</keyword>
<dbReference type="Pfam" id="PF13517">
    <property type="entry name" value="FG-GAP_3"/>
    <property type="match status" value="2"/>
</dbReference>